<keyword evidence="2" id="KW-0804">Transcription</keyword>
<dbReference type="PANTHER" id="PTHR13068:SF184">
    <property type="entry name" value="(RAPE) HYPOTHETICAL PROTEIN"/>
    <property type="match status" value="1"/>
</dbReference>
<evidence type="ECO:0000313" key="5">
    <source>
        <dbReference type="EMBL" id="KAH0903739.1"/>
    </source>
</evidence>
<evidence type="ECO:0000256" key="2">
    <source>
        <dbReference type="ARBA" id="ARBA00022472"/>
    </source>
</evidence>
<keyword evidence="6" id="KW-1185">Reference proteome</keyword>
<dbReference type="SMART" id="SM00733">
    <property type="entry name" value="Mterf"/>
    <property type="match status" value="14"/>
</dbReference>
<dbReference type="InterPro" id="IPR038538">
    <property type="entry name" value="MTERF_sf"/>
</dbReference>
<protein>
    <recommendedName>
        <fullName evidence="7">Mitochondrial transcription termination factor family protein</fullName>
    </recommendedName>
</protein>
<dbReference type="PANTHER" id="PTHR13068">
    <property type="entry name" value="CGI-12 PROTEIN-RELATED"/>
    <property type="match status" value="1"/>
</dbReference>
<dbReference type="Proteomes" id="UP000824890">
    <property type="component" value="Unassembled WGS sequence"/>
</dbReference>
<feature type="compositionally biased region" description="Basic and acidic residues" evidence="4">
    <location>
        <begin position="69"/>
        <end position="78"/>
    </location>
</feature>
<dbReference type="InterPro" id="IPR003690">
    <property type="entry name" value="MTERF"/>
</dbReference>
<accession>A0ABQ8BFX9</accession>
<evidence type="ECO:0008006" key="7">
    <source>
        <dbReference type="Google" id="ProtNLM"/>
    </source>
</evidence>
<comment type="similarity">
    <text evidence="1">Belongs to the mTERF family.</text>
</comment>
<sequence>MYSLMLHGRRSFELQNCMHRLRVAVNSLQNVYSSASAAQDGGKGKIFTVSYMVDSLGFTTKLAESTWRKVSSDSESKGNPDSSRGDSTSELTAFLSKVSKILRIKKDKAFSRYYDFAKEVIEADKSLKKLPPQSCLREGSGQENKLRNILVLRDLGVPQKLLFSLLVSNFQTVTGKERFEETLKKVLEMGFDPTTSKFVQALNAVYQLSDKTTQEKVDFRRLCGTRVGSFQEVSKPSDGVENKILNFIETFLGLGFTRDEVMMMVKCFPQCITYSTMVVKEKVKFVVKQMNWPVKAVSLFPRVVGYSMDKRIVPWCNVSLELVNYHLLWVVSSFVPMRYVMKHDDKQFVTELLAIFTKDSKWSHLRFASPNVLSCLSNSFSSASPADGRKRNNFTVAYLVDSLGFTTKLAESIWRKVSSEAKGDPDSVLDLLKSHGFRDSHISTIISNYPRLLLLDTEKSLAPNLKFLQSRGAATSELTEILSKVPKILGMKGDKAVGRYYDFVKDIIEADKSSNYEMSCLSALPEESLKKVVEMGFDPRTSKFVEALRIVYQMSDKTVQDKVNLYKRLGFSVEDVWEMFKKYPFLLAISEKNIMNSFETFMRLAFTRDEFVRMVKHCPQCIGLSSALVTKKTEFLVNTMIWTVEDVVSNPAAFGYSLEKRIVPRCNVIKALVFKGNGIPSVGYVRKHDDKELVAELMAIFTGDGSCPKLFQTYSWVIVGNSNSTSCLVKWRSFGVSVTLFQNTSTSVDVSPRDGPKGKNFTVSYLVGSLGLATKLAESISRRVSFEDRGNPDSVLSLFRSHGFTDSQISTIITDHPRLLLLDAEKSLAPKLNSLQSRGDELTEIVSKLPKILDKRQGRSINLYYDLVKDIVEADKSSKKSWPDGRRGNKIRNVLVLRDLGMPQKLFLPLLISLAEPVCGKQRFEASLKKVVEMGFDPTTSKFVTALRMLYQMSDKTIQEKVAVYKCVGFTVEAIWEMFRKYPFSLAYSEKKIINAFETFLGLGVTRDEFATMVMSSPQCIGFSAEALKRKTEFLVKKMNWPLKALVLRPQVYNYSMEKMIVPRSNVIGALMSRRLLRDGVNEQPPPLPSVFACTDQAFLNRYVLKVEDEELLYKSSVLQGENKQENAVRNTCLRSCYSRCSSLINMSAVKKKDLKVIEDGFDPATLKSVAYFKTGSAQCSRSFYSIWMQPGDEKALMPKVLLRTELPPLRSVLLDTDELFLKKYVKKHDDKEVVAELMMNIFTADICFIYQKAW</sequence>
<dbReference type="Gene3D" id="1.25.70.10">
    <property type="entry name" value="Transcription termination factor 3, mitochondrial"/>
    <property type="match status" value="4"/>
</dbReference>
<keyword evidence="3" id="KW-0809">Transit peptide</keyword>
<keyword evidence="2" id="KW-0806">Transcription termination</keyword>
<gene>
    <name evidence="5" type="ORF">HID58_043242</name>
</gene>
<dbReference type="EMBL" id="JAGKQM010000011">
    <property type="protein sequence ID" value="KAH0903739.1"/>
    <property type="molecule type" value="Genomic_DNA"/>
</dbReference>
<feature type="region of interest" description="Disordered" evidence="4">
    <location>
        <begin position="69"/>
        <end position="88"/>
    </location>
</feature>
<name>A0ABQ8BFX9_BRANA</name>
<dbReference type="Pfam" id="PF02536">
    <property type="entry name" value="mTERF"/>
    <property type="match status" value="3"/>
</dbReference>
<keyword evidence="2" id="KW-0805">Transcription regulation</keyword>
<reference evidence="5 6" key="1">
    <citation type="submission" date="2021-05" db="EMBL/GenBank/DDBJ databases">
        <title>Genome Assembly of Synthetic Allotetraploid Brassica napus Reveals Homoeologous Exchanges between Subgenomes.</title>
        <authorList>
            <person name="Davis J.T."/>
        </authorList>
    </citation>
    <scope>NUCLEOTIDE SEQUENCE [LARGE SCALE GENOMIC DNA]</scope>
    <source>
        <strain evidence="6">cv. Da-Ae</strain>
        <tissue evidence="5">Seedling</tissue>
    </source>
</reference>
<evidence type="ECO:0000256" key="3">
    <source>
        <dbReference type="ARBA" id="ARBA00022946"/>
    </source>
</evidence>
<feature type="compositionally biased region" description="Polar residues" evidence="4">
    <location>
        <begin position="79"/>
        <end position="88"/>
    </location>
</feature>
<comment type="caution">
    <text evidence="5">The sequence shown here is derived from an EMBL/GenBank/DDBJ whole genome shotgun (WGS) entry which is preliminary data.</text>
</comment>
<evidence type="ECO:0000256" key="1">
    <source>
        <dbReference type="ARBA" id="ARBA00007692"/>
    </source>
</evidence>
<organism evidence="5 6">
    <name type="scientific">Brassica napus</name>
    <name type="common">Rape</name>
    <dbReference type="NCBI Taxonomy" id="3708"/>
    <lineage>
        <taxon>Eukaryota</taxon>
        <taxon>Viridiplantae</taxon>
        <taxon>Streptophyta</taxon>
        <taxon>Embryophyta</taxon>
        <taxon>Tracheophyta</taxon>
        <taxon>Spermatophyta</taxon>
        <taxon>Magnoliopsida</taxon>
        <taxon>eudicotyledons</taxon>
        <taxon>Gunneridae</taxon>
        <taxon>Pentapetalae</taxon>
        <taxon>rosids</taxon>
        <taxon>malvids</taxon>
        <taxon>Brassicales</taxon>
        <taxon>Brassicaceae</taxon>
        <taxon>Brassiceae</taxon>
        <taxon>Brassica</taxon>
    </lineage>
</organism>
<proteinExistence type="inferred from homology"/>
<evidence type="ECO:0000256" key="4">
    <source>
        <dbReference type="SAM" id="MobiDB-lite"/>
    </source>
</evidence>
<evidence type="ECO:0000313" key="6">
    <source>
        <dbReference type="Proteomes" id="UP000824890"/>
    </source>
</evidence>